<dbReference type="InterPro" id="IPR003718">
    <property type="entry name" value="OsmC/Ohr_fam"/>
</dbReference>
<sequence length="161" mass="17633">MSTHIAEVIWRARPGDEFLAGRYSRSHELRFDGGAVVAGSPSPSVVPAPWSDAAGVDPEEMFVASLSSCHMLWFLDFARRAGVEIHAYHDLAEGVMAKNDEGRIAITRVALRPTIDSDADRATLEDLHHKAHEACFIANSVKCEVVVEPQTRSEGKEADHV</sequence>
<dbReference type="InterPro" id="IPR052707">
    <property type="entry name" value="OsmC_Ohr_Peroxiredoxin"/>
</dbReference>
<proteinExistence type="predicted"/>
<dbReference type="AlphaFoldDB" id="A0A1I3HA92"/>
<dbReference type="PANTHER" id="PTHR42830:SF2">
    <property type="entry name" value="OSMC_OHR FAMILY PROTEIN"/>
    <property type="match status" value="1"/>
</dbReference>
<evidence type="ECO:0000313" key="2">
    <source>
        <dbReference type="Proteomes" id="UP000242763"/>
    </source>
</evidence>
<dbReference type="OrthoDB" id="9795405at2"/>
<organism evidence="1 2">
    <name type="scientific">Aquamicrobium aerolatum DSM 21857</name>
    <dbReference type="NCBI Taxonomy" id="1121003"/>
    <lineage>
        <taxon>Bacteria</taxon>
        <taxon>Pseudomonadati</taxon>
        <taxon>Pseudomonadota</taxon>
        <taxon>Alphaproteobacteria</taxon>
        <taxon>Hyphomicrobiales</taxon>
        <taxon>Phyllobacteriaceae</taxon>
        <taxon>Aerobium</taxon>
    </lineage>
</organism>
<reference evidence="2" key="1">
    <citation type="submission" date="2016-10" db="EMBL/GenBank/DDBJ databases">
        <authorList>
            <person name="Varghese N."/>
            <person name="Submissions S."/>
        </authorList>
    </citation>
    <scope>NUCLEOTIDE SEQUENCE [LARGE SCALE GENOMIC DNA]</scope>
    <source>
        <strain evidence="2">DSM 21857</strain>
    </source>
</reference>
<dbReference type="RefSeq" id="WP_091517427.1">
    <property type="nucleotide sequence ID" value="NZ_FORF01000001.1"/>
</dbReference>
<dbReference type="InterPro" id="IPR036102">
    <property type="entry name" value="OsmC/Ohrsf"/>
</dbReference>
<accession>A0A1I3HA92</accession>
<dbReference type="InterPro" id="IPR015946">
    <property type="entry name" value="KH_dom-like_a/b"/>
</dbReference>
<name>A0A1I3HA92_9HYPH</name>
<dbReference type="Gene3D" id="3.30.300.20">
    <property type="match status" value="1"/>
</dbReference>
<dbReference type="Proteomes" id="UP000242763">
    <property type="component" value="Unassembled WGS sequence"/>
</dbReference>
<evidence type="ECO:0000313" key="1">
    <source>
        <dbReference type="EMBL" id="SFI32655.1"/>
    </source>
</evidence>
<protein>
    <submittedName>
        <fullName evidence="1">Organic hydroperoxide reductase OsmC/OhrA</fullName>
    </submittedName>
</protein>
<keyword evidence="2" id="KW-1185">Reference proteome</keyword>
<dbReference type="SUPFAM" id="SSF82784">
    <property type="entry name" value="OsmC-like"/>
    <property type="match status" value="1"/>
</dbReference>
<gene>
    <name evidence="1" type="ORF">SAMN03080618_00078</name>
</gene>
<dbReference type="PANTHER" id="PTHR42830">
    <property type="entry name" value="OSMOTICALLY INDUCIBLE FAMILY PROTEIN"/>
    <property type="match status" value="1"/>
</dbReference>
<dbReference type="EMBL" id="FORF01000001">
    <property type="protein sequence ID" value="SFI32655.1"/>
    <property type="molecule type" value="Genomic_DNA"/>
</dbReference>
<dbReference type="Pfam" id="PF02566">
    <property type="entry name" value="OsmC"/>
    <property type="match status" value="1"/>
</dbReference>
<dbReference type="STRING" id="1121003.SAMN03080618_00078"/>